<dbReference type="PROSITE" id="PS00136">
    <property type="entry name" value="SUBTILASE_ASP"/>
    <property type="match status" value="1"/>
</dbReference>
<dbReference type="SUPFAM" id="SSF52743">
    <property type="entry name" value="Subtilisin-like"/>
    <property type="match status" value="1"/>
</dbReference>
<sequence>MGTRGTMGKPRPRAGKLASAVQGDVLRAAALLPSITRLQALAGDFCGAVTENPSLPEQRQILRRVHSLLNLSVWLDGPDIALKPGSPRVTAAHVNGAVDYCLHAYRHLTLLAQKLAFVDLLLDFFQTALGGDGQAIVAAAERLRAAADAVRAAETQPRTSAGAMPPYRLSDFRARDWEAAEYVLLPIRGLRSPALAELQQAPSADAPLSASVASLSAEQAAHLATPNILHSSHEDGPKLAALTQSDVLRLKISAPGVRVLPQVFYEPARSPMLELAPALRGETAVAAQLRVGVVDAATRQPVMGARLVAFTDFAARLGAEGVSDAAGEIQLALSAERKIEVLVVYGPAGYWGLHRAATTLEEGARLPLQAVDLNIPDHLQLLYGANSPSAGEGVTVGVIDTGIDASHPHLMLAGGAAFVVAESDAGGPGPAAVEGGHGSHVAGILAGRGAAPGGRRGVAPGVKLMSYRVFPNAGGGASNYDIIRAIDRGVADGCDLLNLSFGGEVRDEAVREAIKDAFDKGALCLAASGNDRRGGVSYPARWPEALAVAAVGRLGGFPAGSSEELDAQAPFSPLDASLFAAGFSNIGKEIDLAGPGVGIVSTVPGGGYGVMSGTSMACPAVAGAAAALLAHHPAVLAMPRDSRRAIEMLRLLNTAARSMGFAREYEGLGLLP</sequence>
<name>A0A7W5B6P9_9BURK</name>
<dbReference type="Proteomes" id="UP000541535">
    <property type="component" value="Unassembled WGS sequence"/>
</dbReference>
<feature type="domain" description="Peptidase S8/S53" evidence="7">
    <location>
        <begin position="391"/>
        <end position="646"/>
    </location>
</feature>
<dbReference type="GO" id="GO:0004252">
    <property type="term" value="F:serine-type endopeptidase activity"/>
    <property type="evidence" value="ECO:0007669"/>
    <property type="project" value="UniProtKB-UniRule"/>
</dbReference>
<feature type="active site" description="Charge relay system" evidence="5">
    <location>
        <position position="400"/>
    </location>
</feature>
<dbReference type="InterPro" id="IPR023827">
    <property type="entry name" value="Peptidase_S8_Asp-AS"/>
</dbReference>
<dbReference type="InterPro" id="IPR015500">
    <property type="entry name" value="Peptidase_S8_subtilisin-rel"/>
</dbReference>
<evidence type="ECO:0000256" key="4">
    <source>
        <dbReference type="ARBA" id="ARBA00022825"/>
    </source>
</evidence>
<dbReference type="InterPro" id="IPR023828">
    <property type="entry name" value="Peptidase_S8_Ser-AS"/>
</dbReference>
<dbReference type="InterPro" id="IPR050131">
    <property type="entry name" value="Peptidase_S8_subtilisin-like"/>
</dbReference>
<dbReference type="PANTHER" id="PTHR43806:SF11">
    <property type="entry name" value="CEREVISIN-RELATED"/>
    <property type="match status" value="1"/>
</dbReference>
<dbReference type="PANTHER" id="PTHR43806">
    <property type="entry name" value="PEPTIDASE S8"/>
    <property type="match status" value="1"/>
</dbReference>
<evidence type="ECO:0000256" key="6">
    <source>
        <dbReference type="RuleBase" id="RU003355"/>
    </source>
</evidence>
<dbReference type="Gene3D" id="3.40.50.200">
    <property type="entry name" value="Peptidase S8/S53 domain"/>
    <property type="match status" value="1"/>
</dbReference>
<comment type="caution">
    <text evidence="8">The sequence shown here is derived from an EMBL/GenBank/DDBJ whole genome shotgun (WGS) entry which is preliminary data.</text>
</comment>
<keyword evidence="2 5" id="KW-0645">Protease</keyword>
<dbReference type="PRINTS" id="PR00723">
    <property type="entry name" value="SUBTILISIN"/>
</dbReference>
<dbReference type="RefSeq" id="WP_183439478.1">
    <property type="nucleotide sequence ID" value="NZ_JACHXD010000001.1"/>
</dbReference>
<feature type="active site" description="Charge relay system" evidence="5">
    <location>
        <position position="615"/>
    </location>
</feature>
<dbReference type="PROSITE" id="PS51892">
    <property type="entry name" value="SUBTILASE"/>
    <property type="match status" value="1"/>
</dbReference>
<evidence type="ECO:0000259" key="7">
    <source>
        <dbReference type="Pfam" id="PF00082"/>
    </source>
</evidence>
<dbReference type="PROSITE" id="PS00137">
    <property type="entry name" value="SUBTILASE_HIS"/>
    <property type="match status" value="1"/>
</dbReference>
<dbReference type="InterPro" id="IPR022398">
    <property type="entry name" value="Peptidase_S8_His-AS"/>
</dbReference>
<keyword evidence="4 5" id="KW-0720">Serine protease</keyword>
<evidence type="ECO:0000256" key="5">
    <source>
        <dbReference type="PROSITE-ProRule" id="PRU01240"/>
    </source>
</evidence>
<gene>
    <name evidence="8" type="ORF">FHS03_000568</name>
</gene>
<evidence type="ECO:0000256" key="1">
    <source>
        <dbReference type="ARBA" id="ARBA00011073"/>
    </source>
</evidence>
<dbReference type="Pfam" id="PF00082">
    <property type="entry name" value="Peptidase_S8"/>
    <property type="match status" value="1"/>
</dbReference>
<evidence type="ECO:0000313" key="9">
    <source>
        <dbReference type="Proteomes" id="UP000541535"/>
    </source>
</evidence>
<dbReference type="EC" id="3.4.21.62" evidence="8"/>
<dbReference type="EMBL" id="JACHXD010000001">
    <property type="protein sequence ID" value="MBB3117549.1"/>
    <property type="molecule type" value="Genomic_DNA"/>
</dbReference>
<evidence type="ECO:0000256" key="3">
    <source>
        <dbReference type="ARBA" id="ARBA00022801"/>
    </source>
</evidence>
<dbReference type="InterPro" id="IPR036852">
    <property type="entry name" value="Peptidase_S8/S53_dom_sf"/>
</dbReference>
<evidence type="ECO:0000256" key="2">
    <source>
        <dbReference type="ARBA" id="ARBA00022670"/>
    </source>
</evidence>
<dbReference type="InterPro" id="IPR000209">
    <property type="entry name" value="Peptidase_S8/S53_dom"/>
</dbReference>
<accession>A0A7W5B6P9</accession>
<comment type="similarity">
    <text evidence="1 5 6">Belongs to the peptidase S8 family.</text>
</comment>
<evidence type="ECO:0000313" key="8">
    <source>
        <dbReference type="EMBL" id="MBB3117549.1"/>
    </source>
</evidence>
<dbReference type="GO" id="GO:0006508">
    <property type="term" value="P:proteolysis"/>
    <property type="evidence" value="ECO:0007669"/>
    <property type="project" value="UniProtKB-KW"/>
</dbReference>
<dbReference type="AlphaFoldDB" id="A0A7W5B6P9"/>
<organism evidence="8 9">
    <name type="scientific">Pseudoduganella violacea</name>
    <dbReference type="NCBI Taxonomy" id="1715466"/>
    <lineage>
        <taxon>Bacteria</taxon>
        <taxon>Pseudomonadati</taxon>
        <taxon>Pseudomonadota</taxon>
        <taxon>Betaproteobacteria</taxon>
        <taxon>Burkholderiales</taxon>
        <taxon>Oxalobacteraceae</taxon>
        <taxon>Telluria group</taxon>
        <taxon>Pseudoduganella</taxon>
    </lineage>
</organism>
<dbReference type="PROSITE" id="PS00138">
    <property type="entry name" value="SUBTILASE_SER"/>
    <property type="match status" value="1"/>
</dbReference>
<reference evidence="8 9" key="1">
    <citation type="submission" date="2020-08" db="EMBL/GenBank/DDBJ databases">
        <title>Genomic Encyclopedia of Type Strains, Phase III (KMG-III): the genomes of soil and plant-associated and newly described type strains.</title>
        <authorList>
            <person name="Whitman W."/>
        </authorList>
    </citation>
    <scope>NUCLEOTIDE SEQUENCE [LARGE SCALE GENOMIC DNA]</scope>
    <source>
        <strain evidence="8 9">CECT 8897</strain>
    </source>
</reference>
<protein>
    <submittedName>
        <fullName evidence="8">Subtilisin</fullName>
        <ecNumber evidence="8">3.4.21.62</ecNumber>
    </submittedName>
</protein>
<keyword evidence="9" id="KW-1185">Reference proteome</keyword>
<keyword evidence="3 5" id="KW-0378">Hydrolase</keyword>
<feature type="active site" description="Charge relay system" evidence="5">
    <location>
        <position position="437"/>
    </location>
</feature>
<proteinExistence type="inferred from homology"/>